<evidence type="ECO:0000259" key="3">
    <source>
        <dbReference type="PROSITE" id="PS51186"/>
    </source>
</evidence>
<dbReference type="InterPro" id="IPR016181">
    <property type="entry name" value="Acyl_CoA_acyltransferase"/>
</dbReference>
<comment type="caution">
    <text evidence="4">The sequence shown here is derived from an EMBL/GenBank/DDBJ whole genome shotgun (WGS) entry which is preliminary data.</text>
</comment>
<keyword evidence="2" id="KW-0012">Acyltransferase</keyword>
<dbReference type="SUPFAM" id="SSF55729">
    <property type="entry name" value="Acyl-CoA N-acyltransferases (Nat)"/>
    <property type="match status" value="1"/>
</dbReference>
<evidence type="ECO:0000313" key="5">
    <source>
        <dbReference type="Proteomes" id="UP000460318"/>
    </source>
</evidence>
<accession>A0A7X3IGQ8</accession>
<evidence type="ECO:0000256" key="2">
    <source>
        <dbReference type="ARBA" id="ARBA00023315"/>
    </source>
</evidence>
<dbReference type="Gene3D" id="3.40.630.30">
    <property type="match status" value="1"/>
</dbReference>
<dbReference type="PANTHER" id="PTHR43877:SF2">
    <property type="entry name" value="AMINOALKYLPHOSPHONATE N-ACETYLTRANSFERASE-RELATED"/>
    <property type="match status" value="1"/>
</dbReference>
<name>A0A7X3IGQ8_9BACL</name>
<evidence type="ECO:0000313" key="4">
    <source>
        <dbReference type="EMBL" id="MWV43638.1"/>
    </source>
</evidence>
<dbReference type="PROSITE" id="PS51186">
    <property type="entry name" value="GNAT"/>
    <property type="match status" value="1"/>
</dbReference>
<protein>
    <submittedName>
        <fullName evidence="4">GNAT family N-acetyltransferase</fullName>
    </submittedName>
</protein>
<dbReference type="GO" id="GO:0016747">
    <property type="term" value="F:acyltransferase activity, transferring groups other than amino-acyl groups"/>
    <property type="evidence" value="ECO:0007669"/>
    <property type="project" value="InterPro"/>
</dbReference>
<feature type="domain" description="N-acetyltransferase" evidence="3">
    <location>
        <begin position="4"/>
        <end position="146"/>
    </location>
</feature>
<dbReference type="Pfam" id="PF13508">
    <property type="entry name" value="Acetyltransf_7"/>
    <property type="match status" value="1"/>
</dbReference>
<dbReference type="Proteomes" id="UP000460318">
    <property type="component" value="Unassembled WGS sequence"/>
</dbReference>
<dbReference type="AlphaFoldDB" id="A0A7X3IGQ8"/>
<dbReference type="InterPro" id="IPR050832">
    <property type="entry name" value="Bact_Acetyltransf"/>
</dbReference>
<sequence length="157" mass="17935">MIQISLRESKHSDTENIANLRAMVLREDLTRLGRYDEEKVRQRFRDSFDPDHTWIIEAEPAFVGCVAFKPATEGYLLEHFYIHPHYQGQGIGGHVLNTLLGQADLQGSKVRLNVLQGSSARRLYERFGFEVDSEDSVDIFMSRKANGTIAHDDNNAR</sequence>
<dbReference type="CDD" id="cd04301">
    <property type="entry name" value="NAT_SF"/>
    <property type="match status" value="1"/>
</dbReference>
<reference evidence="4 5" key="1">
    <citation type="submission" date="2019-12" db="EMBL/GenBank/DDBJ databases">
        <title>Paenibacillus sp. nov., an endophytic bacterium isolated from the stem of Dendrobium.</title>
        <authorList>
            <person name="Zhao R."/>
        </authorList>
    </citation>
    <scope>NUCLEOTIDE SEQUENCE [LARGE SCALE GENOMIC DNA]</scope>
    <source>
        <strain evidence="4 5">HJL G12</strain>
    </source>
</reference>
<gene>
    <name evidence="4" type="ORF">GRF59_08315</name>
</gene>
<dbReference type="RefSeq" id="WP_160497119.1">
    <property type="nucleotide sequence ID" value="NZ_WUBI01000001.1"/>
</dbReference>
<organism evidence="4 5">
    <name type="scientific">Paenibacillus dendrobii</name>
    <dbReference type="NCBI Taxonomy" id="2691084"/>
    <lineage>
        <taxon>Bacteria</taxon>
        <taxon>Bacillati</taxon>
        <taxon>Bacillota</taxon>
        <taxon>Bacilli</taxon>
        <taxon>Bacillales</taxon>
        <taxon>Paenibacillaceae</taxon>
        <taxon>Paenibacillus</taxon>
    </lineage>
</organism>
<keyword evidence="1 4" id="KW-0808">Transferase</keyword>
<dbReference type="PANTHER" id="PTHR43877">
    <property type="entry name" value="AMINOALKYLPHOSPHONATE N-ACETYLTRANSFERASE-RELATED-RELATED"/>
    <property type="match status" value="1"/>
</dbReference>
<keyword evidence="5" id="KW-1185">Reference proteome</keyword>
<evidence type="ECO:0000256" key="1">
    <source>
        <dbReference type="ARBA" id="ARBA00022679"/>
    </source>
</evidence>
<proteinExistence type="predicted"/>
<dbReference type="EMBL" id="WUBI01000001">
    <property type="protein sequence ID" value="MWV43638.1"/>
    <property type="molecule type" value="Genomic_DNA"/>
</dbReference>
<dbReference type="InterPro" id="IPR000182">
    <property type="entry name" value="GNAT_dom"/>
</dbReference>